<feature type="non-terminal residue" evidence="2">
    <location>
        <position position="1"/>
    </location>
</feature>
<proteinExistence type="predicted"/>
<evidence type="ECO:0000313" key="3">
    <source>
        <dbReference type="Proteomes" id="UP001432027"/>
    </source>
</evidence>
<feature type="region of interest" description="Disordered" evidence="1">
    <location>
        <begin position="1"/>
        <end position="35"/>
    </location>
</feature>
<comment type="caution">
    <text evidence="2">The sequence shown here is derived from an EMBL/GenBank/DDBJ whole genome shotgun (WGS) entry which is preliminary data.</text>
</comment>
<gene>
    <name evidence="2" type="ORF">PENTCL1PPCAC_30187</name>
</gene>
<reference evidence="2" key="1">
    <citation type="submission" date="2023-10" db="EMBL/GenBank/DDBJ databases">
        <title>Genome assembly of Pristionchus species.</title>
        <authorList>
            <person name="Yoshida K."/>
            <person name="Sommer R.J."/>
        </authorList>
    </citation>
    <scope>NUCLEOTIDE SEQUENCE</scope>
    <source>
        <strain evidence="2">RS0144</strain>
    </source>
</reference>
<organism evidence="2 3">
    <name type="scientific">Pristionchus entomophagus</name>
    <dbReference type="NCBI Taxonomy" id="358040"/>
    <lineage>
        <taxon>Eukaryota</taxon>
        <taxon>Metazoa</taxon>
        <taxon>Ecdysozoa</taxon>
        <taxon>Nematoda</taxon>
        <taxon>Chromadorea</taxon>
        <taxon>Rhabditida</taxon>
        <taxon>Rhabditina</taxon>
        <taxon>Diplogasteromorpha</taxon>
        <taxon>Diplogasteroidea</taxon>
        <taxon>Neodiplogasteridae</taxon>
        <taxon>Pristionchus</taxon>
    </lineage>
</organism>
<feature type="compositionally biased region" description="Pro residues" evidence="1">
    <location>
        <begin position="18"/>
        <end position="31"/>
    </location>
</feature>
<evidence type="ECO:0000313" key="2">
    <source>
        <dbReference type="EMBL" id="GMT08014.1"/>
    </source>
</evidence>
<evidence type="ECO:0000256" key="1">
    <source>
        <dbReference type="SAM" id="MobiDB-lite"/>
    </source>
</evidence>
<sequence>HSAPIVPAPAVPIFSDAPVPPPHPPPQPQPPLRVSMNGQTYKMESLVQYPPPVPPAPPILVPPPLHPVMGPAPCIPAPTFPCFFPPPVLLPPVTPPPSTTTTRRLRDETITPTSVRFLGSV</sequence>
<protein>
    <submittedName>
        <fullName evidence="2">Uncharacterized protein</fullName>
    </submittedName>
</protein>
<name>A0AAV5ULR9_9BILA</name>
<accession>A0AAV5ULR9</accession>
<dbReference type="AlphaFoldDB" id="A0AAV5ULR9"/>
<feature type="compositionally biased region" description="Pro residues" evidence="1">
    <location>
        <begin position="1"/>
        <end position="10"/>
    </location>
</feature>
<keyword evidence="3" id="KW-1185">Reference proteome</keyword>
<dbReference type="EMBL" id="BTSX01000006">
    <property type="protein sequence ID" value="GMT08014.1"/>
    <property type="molecule type" value="Genomic_DNA"/>
</dbReference>
<dbReference type="Proteomes" id="UP001432027">
    <property type="component" value="Unassembled WGS sequence"/>
</dbReference>